<name>A0A1V4QHD3_UNCW3</name>
<evidence type="ECO:0000256" key="3">
    <source>
        <dbReference type="ARBA" id="ARBA00022475"/>
    </source>
</evidence>
<sequence>MIKKLIPFFLIIVILLVWFFIFQNIRTITSSVHYNKDEYKSVASETLPKFKFVYKDLARDPFILQKEKESVSEPKLDISLQGIVISKGERLALIKMSNDVVYPLRQGERFKGIKVEKITRGAVVINVEGRRELLKLQE</sequence>
<keyword evidence="6" id="KW-0653">Protein transport</keyword>
<dbReference type="Proteomes" id="UP000191663">
    <property type="component" value="Unassembled WGS sequence"/>
</dbReference>
<evidence type="ECO:0000256" key="2">
    <source>
        <dbReference type="ARBA" id="ARBA00022448"/>
    </source>
</evidence>
<keyword evidence="3" id="KW-1003">Cell membrane</keyword>
<evidence type="ECO:0000256" key="8">
    <source>
        <dbReference type="ARBA" id="ARBA00023136"/>
    </source>
</evidence>
<keyword evidence="7 9" id="KW-1133">Transmembrane helix</keyword>
<feature type="transmembrane region" description="Helical" evidence="9">
    <location>
        <begin position="6"/>
        <end position="25"/>
    </location>
</feature>
<dbReference type="GO" id="GO:0015031">
    <property type="term" value="P:protein transport"/>
    <property type="evidence" value="ECO:0007669"/>
    <property type="project" value="UniProtKB-KW"/>
</dbReference>
<dbReference type="InterPro" id="IPR024961">
    <property type="entry name" value="T2SS_GspC_N"/>
</dbReference>
<feature type="domain" description="Type II secretion system protein GspC N-terminal" evidence="10">
    <location>
        <begin position="38"/>
        <end position="136"/>
    </location>
</feature>
<evidence type="ECO:0000313" key="12">
    <source>
        <dbReference type="Proteomes" id="UP000191663"/>
    </source>
</evidence>
<keyword evidence="5 9" id="KW-0812">Transmembrane</keyword>
<evidence type="ECO:0000256" key="1">
    <source>
        <dbReference type="ARBA" id="ARBA00004533"/>
    </source>
</evidence>
<dbReference type="EMBL" id="MUKB01000015">
    <property type="protein sequence ID" value="OPX18417.1"/>
    <property type="molecule type" value="Genomic_DNA"/>
</dbReference>
<evidence type="ECO:0000259" key="10">
    <source>
        <dbReference type="Pfam" id="PF11356"/>
    </source>
</evidence>
<comment type="subcellular location">
    <subcellularLocation>
        <location evidence="1">Cell inner membrane</location>
    </subcellularLocation>
</comment>
<comment type="caution">
    <text evidence="11">The sequence shown here is derived from an EMBL/GenBank/DDBJ whole genome shotgun (WGS) entry which is preliminary data.</text>
</comment>
<keyword evidence="8 9" id="KW-0472">Membrane</keyword>
<accession>A0A1V4QHD3</accession>
<proteinExistence type="predicted"/>
<keyword evidence="2" id="KW-0813">Transport</keyword>
<evidence type="ECO:0000256" key="6">
    <source>
        <dbReference type="ARBA" id="ARBA00022927"/>
    </source>
</evidence>
<gene>
    <name evidence="11" type="ORF">BXT86_01280</name>
</gene>
<protein>
    <recommendedName>
        <fullName evidence="10">Type II secretion system protein GspC N-terminal domain-containing protein</fullName>
    </recommendedName>
</protein>
<evidence type="ECO:0000256" key="9">
    <source>
        <dbReference type="SAM" id="Phobius"/>
    </source>
</evidence>
<keyword evidence="4" id="KW-0997">Cell inner membrane</keyword>
<reference evidence="12" key="1">
    <citation type="submission" date="2017-01" db="EMBL/GenBank/DDBJ databases">
        <title>Novel pathways for hydrocarbon cycling and metabolic interdependencies in hydrothermal sediment communities.</title>
        <authorList>
            <person name="Dombrowski N."/>
            <person name="Seitz K."/>
            <person name="Teske A."/>
            <person name="Baker B."/>
        </authorList>
    </citation>
    <scope>NUCLEOTIDE SEQUENCE [LARGE SCALE GENOMIC DNA]</scope>
</reference>
<organism evidence="11 12">
    <name type="scientific">candidate division WOR-3 bacterium 4484_100</name>
    <dbReference type="NCBI Taxonomy" id="1936077"/>
    <lineage>
        <taxon>Bacteria</taxon>
        <taxon>Bacteria division WOR-3</taxon>
    </lineage>
</organism>
<dbReference type="Gene3D" id="2.30.30.830">
    <property type="match status" value="1"/>
</dbReference>
<dbReference type="Pfam" id="PF11356">
    <property type="entry name" value="T2SSC"/>
    <property type="match status" value="1"/>
</dbReference>
<evidence type="ECO:0000313" key="11">
    <source>
        <dbReference type="EMBL" id="OPX18417.1"/>
    </source>
</evidence>
<evidence type="ECO:0000256" key="4">
    <source>
        <dbReference type="ARBA" id="ARBA00022519"/>
    </source>
</evidence>
<dbReference type="AlphaFoldDB" id="A0A1V4QHD3"/>
<dbReference type="GO" id="GO:0005886">
    <property type="term" value="C:plasma membrane"/>
    <property type="evidence" value="ECO:0007669"/>
    <property type="project" value="UniProtKB-SubCell"/>
</dbReference>
<evidence type="ECO:0000256" key="7">
    <source>
        <dbReference type="ARBA" id="ARBA00022989"/>
    </source>
</evidence>
<evidence type="ECO:0000256" key="5">
    <source>
        <dbReference type="ARBA" id="ARBA00022692"/>
    </source>
</evidence>